<accession>A0A645DZE0</accession>
<comment type="caution">
    <text evidence="1">The sequence shown here is derived from an EMBL/GenBank/DDBJ whole genome shotgun (WGS) entry which is preliminary data.</text>
</comment>
<reference evidence="1" key="1">
    <citation type="submission" date="2019-08" db="EMBL/GenBank/DDBJ databases">
        <authorList>
            <person name="Kucharzyk K."/>
            <person name="Murdoch R.W."/>
            <person name="Higgins S."/>
            <person name="Loffler F."/>
        </authorList>
    </citation>
    <scope>NUCLEOTIDE SEQUENCE</scope>
</reference>
<dbReference type="EMBL" id="VSSQ01040444">
    <property type="protein sequence ID" value="MPM93692.1"/>
    <property type="molecule type" value="Genomic_DNA"/>
</dbReference>
<dbReference type="AlphaFoldDB" id="A0A645DZE0"/>
<organism evidence="1">
    <name type="scientific">bioreactor metagenome</name>
    <dbReference type="NCBI Taxonomy" id="1076179"/>
    <lineage>
        <taxon>unclassified sequences</taxon>
        <taxon>metagenomes</taxon>
        <taxon>ecological metagenomes</taxon>
    </lineage>
</organism>
<evidence type="ECO:0000313" key="1">
    <source>
        <dbReference type="EMBL" id="MPM93692.1"/>
    </source>
</evidence>
<name>A0A645DZE0_9ZZZZ</name>
<protein>
    <submittedName>
        <fullName evidence="1">Uncharacterized protein</fullName>
    </submittedName>
</protein>
<gene>
    <name evidence="1" type="ORF">SDC9_140834</name>
</gene>
<proteinExistence type="predicted"/>
<sequence>MLQSGLGHAHRIILAHRSQADMNGLTPERVLGAATVLLHQALGHETGQIAMHLGGTFIDGSTDGRETGTPSQPGQCLEHGQTSLCGLHTLATLIRLLPGILRRHSCGWAGCLPLRHSQSLLLDFHSWLRLSRKPLKTFSRMSGADSRVIP</sequence>